<gene>
    <name evidence="2" type="ORF">CIB87_16535</name>
</gene>
<evidence type="ECO:0000256" key="1">
    <source>
        <dbReference type="SAM" id="Phobius"/>
    </source>
</evidence>
<proteinExistence type="predicted"/>
<feature type="transmembrane region" description="Helical" evidence="1">
    <location>
        <begin position="7"/>
        <end position="25"/>
    </location>
</feature>
<evidence type="ECO:0000313" key="2">
    <source>
        <dbReference type="EMBL" id="AXI30552.1"/>
    </source>
</evidence>
<keyword evidence="1" id="KW-0472">Membrane</keyword>
<dbReference type="AlphaFoldDB" id="A0AA86LWH3"/>
<evidence type="ECO:0000313" key="3">
    <source>
        <dbReference type="Proteomes" id="UP000253834"/>
    </source>
</evidence>
<feature type="transmembrane region" description="Helical" evidence="1">
    <location>
        <begin position="31"/>
        <end position="49"/>
    </location>
</feature>
<protein>
    <submittedName>
        <fullName evidence="2">Uncharacterized protein</fullName>
    </submittedName>
</protein>
<keyword evidence="1" id="KW-0812">Transmembrane</keyword>
<dbReference type="EMBL" id="CP022674">
    <property type="protein sequence ID" value="AXI30552.1"/>
    <property type="molecule type" value="Genomic_DNA"/>
</dbReference>
<keyword evidence="1" id="KW-1133">Transmembrane helix</keyword>
<organism evidence="2 3">
    <name type="scientific">Priestia megaterium</name>
    <name type="common">Bacillus megaterium</name>
    <dbReference type="NCBI Taxonomy" id="1404"/>
    <lineage>
        <taxon>Bacteria</taxon>
        <taxon>Bacillati</taxon>
        <taxon>Bacillota</taxon>
        <taxon>Bacilli</taxon>
        <taxon>Bacillales</taxon>
        <taxon>Bacillaceae</taxon>
        <taxon>Priestia</taxon>
    </lineage>
</organism>
<sequence>MKNPSIYLGTILLLTFGSKYILGYIREREFYVLDFLFSIIGLIMIVMSLTKKISSKSQRALNIVVRCSFKSIHISMIAPLYH</sequence>
<reference evidence="2 3" key="1">
    <citation type="submission" date="2017-07" db="EMBL/GenBank/DDBJ databases">
        <title>Isolation and development of strain Bacillus megaterium SR7 for enhanced growth and metabolite production under supercritical carbon dioxide.</title>
        <authorList>
            <person name="Freedman A.J.E."/>
            <person name="Peet K.C."/>
            <person name="Boock J.T."/>
            <person name="Penn K."/>
            <person name="Prather K.L.J."/>
            <person name="Thompson J.R."/>
        </authorList>
    </citation>
    <scope>NUCLEOTIDE SEQUENCE [LARGE SCALE GENOMIC DNA]</scope>
    <source>
        <strain evidence="2 3">SR7</strain>
    </source>
</reference>
<name>A0AA86LWH3_PRIMG</name>
<accession>A0AA86LWH3</accession>
<dbReference type="Proteomes" id="UP000253834">
    <property type="component" value="Chromosome"/>
</dbReference>